<reference evidence="2" key="2">
    <citation type="journal article" date="2024" name="Plant">
        <title>Genomic evolution and insights into agronomic trait innovations of Sesamum species.</title>
        <authorList>
            <person name="Miao H."/>
            <person name="Wang L."/>
            <person name="Qu L."/>
            <person name="Liu H."/>
            <person name="Sun Y."/>
            <person name="Le M."/>
            <person name="Wang Q."/>
            <person name="Wei S."/>
            <person name="Zheng Y."/>
            <person name="Lin W."/>
            <person name="Duan Y."/>
            <person name="Cao H."/>
            <person name="Xiong S."/>
            <person name="Wang X."/>
            <person name="Wei L."/>
            <person name="Li C."/>
            <person name="Ma Q."/>
            <person name="Ju M."/>
            <person name="Zhao R."/>
            <person name="Li G."/>
            <person name="Mu C."/>
            <person name="Tian Q."/>
            <person name="Mei H."/>
            <person name="Zhang T."/>
            <person name="Gao T."/>
            <person name="Zhang H."/>
        </authorList>
    </citation>
    <scope>NUCLEOTIDE SEQUENCE</scope>
    <source>
        <strain evidence="2">3651</strain>
    </source>
</reference>
<evidence type="ECO:0000313" key="2">
    <source>
        <dbReference type="EMBL" id="KAK4421768.1"/>
    </source>
</evidence>
<feature type="compositionally biased region" description="Polar residues" evidence="1">
    <location>
        <begin position="68"/>
        <end position="77"/>
    </location>
</feature>
<evidence type="ECO:0000313" key="3">
    <source>
        <dbReference type="Proteomes" id="UP001293254"/>
    </source>
</evidence>
<comment type="caution">
    <text evidence="2">The sequence shown here is derived from an EMBL/GenBank/DDBJ whole genome shotgun (WGS) entry which is preliminary data.</text>
</comment>
<gene>
    <name evidence="2" type="ORF">Salat_2127400</name>
</gene>
<proteinExistence type="predicted"/>
<dbReference type="Proteomes" id="UP001293254">
    <property type="component" value="Unassembled WGS sequence"/>
</dbReference>
<keyword evidence="3" id="KW-1185">Reference proteome</keyword>
<accession>A0AAE1Y296</accession>
<protein>
    <submittedName>
        <fullName evidence="2">Uncharacterized protein</fullName>
    </submittedName>
</protein>
<dbReference type="AlphaFoldDB" id="A0AAE1Y296"/>
<dbReference type="EMBL" id="JACGWO010000008">
    <property type="protein sequence ID" value="KAK4421768.1"/>
    <property type="molecule type" value="Genomic_DNA"/>
</dbReference>
<name>A0AAE1Y296_9LAMI</name>
<reference evidence="2" key="1">
    <citation type="submission" date="2020-06" db="EMBL/GenBank/DDBJ databases">
        <authorList>
            <person name="Li T."/>
            <person name="Hu X."/>
            <person name="Zhang T."/>
            <person name="Song X."/>
            <person name="Zhang H."/>
            <person name="Dai N."/>
            <person name="Sheng W."/>
            <person name="Hou X."/>
            <person name="Wei L."/>
        </authorList>
    </citation>
    <scope>NUCLEOTIDE SEQUENCE</scope>
    <source>
        <strain evidence="2">3651</strain>
        <tissue evidence="2">Leaf</tissue>
    </source>
</reference>
<sequence>MIDVGLVSHEFKAKAILEEELLIVAGIHPAPDRYEGPLDAYSRLRIMMNRAAVCKFIPDDVLAIPHSPSNRSISSTHCKAPSASVPRAVTPPPPQSFYRCFSSRNSYH</sequence>
<organism evidence="2 3">
    <name type="scientific">Sesamum alatum</name>
    <dbReference type="NCBI Taxonomy" id="300844"/>
    <lineage>
        <taxon>Eukaryota</taxon>
        <taxon>Viridiplantae</taxon>
        <taxon>Streptophyta</taxon>
        <taxon>Embryophyta</taxon>
        <taxon>Tracheophyta</taxon>
        <taxon>Spermatophyta</taxon>
        <taxon>Magnoliopsida</taxon>
        <taxon>eudicotyledons</taxon>
        <taxon>Gunneridae</taxon>
        <taxon>Pentapetalae</taxon>
        <taxon>asterids</taxon>
        <taxon>lamiids</taxon>
        <taxon>Lamiales</taxon>
        <taxon>Pedaliaceae</taxon>
        <taxon>Sesamum</taxon>
    </lineage>
</organism>
<evidence type="ECO:0000256" key="1">
    <source>
        <dbReference type="SAM" id="MobiDB-lite"/>
    </source>
</evidence>
<feature type="region of interest" description="Disordered" evidence="1">
    <location>
        <begin position="68"/>
        <end position="94"/>
    </location>
</feature>